<evidence type="ECO:0000256" key="8">
    <source>
        <dbReference type="SAM" id="MobiDB-lite"/>
    </source>
</evidence>
<comment type="similarity">
    <text evidence="2">Belongs to the VPS54 family.</text>
</comment>
<dbReference type="GO" id="GO:0006896">
    <property type="term" value="P:Golgi to vacuole transport"/>
    <property type="evidence" value="ECO:0007669"/>
    <property type="project" value="TreeGrafter"/>
</dbReference>
<dbReference type="PANTHER" id="PTHR12965">
    <property type="entry name" value="VACUOLAR PROTEIN SORTING 54"/>
    <property type="match status" value="1"/>
</dbReference>
<dbReference type="GO" id="GO:0000938">
    <property type="term" value="C:GARP complex"/>
    <property type="evidence" value="ECO:0007669"/>
    <property type="project" value="InterPro"/>
</dbReference>
<feature type="domain" description="Vacuolar protein sorting-associated protein 54 N-terminal" evidence="10">
    <location>
        <begin position="186"/>
        <end position="347"/>
    </location>
</feature>
<evidence type="ECO:0000256" key="5">
    <source>
        <dbReference type="ARBA" id="ARBA00022927"/>
    </source>
</evidence>
<dbReference type="GO" id="GO:0005829">
    <property type="term" value="C:cytosol"/>
    <property type="evidence" value="ECO:0007669"/>
    <property type="project" value="GOC"/>
</dbReference>
<evidence type="ECO:0000256" key="1">
    <source>
        <dbReference type="ARBA" id="ARBA00004601"/>
    </source>
</evidence>
<keyword evidence="5" id="KW-0653">Protein transport</keyword>
<keyword evidence="4" id="KW-0813">Transport</keyword>
<protein>
    <recommendedName>
        <fullName evidence="3">Vacuolar protein sorting-associated protein 54</fullName>
    </recommendedName>
</protein>
<name>A0A507DLN4_9FUNG</name>
<dbReference type="VEuPathDB" id="FungiDB:SeMB42_g00804"/>
<dbReference type="OrthoDB" id="10259024at2759"/>
<feature type="region of interest" description="Disordered" evidence="8">
    <location>
        <begin position="605"/>
        <end position="636"/>
    </location>
</feature>
<dbReference type="InterPro" id="IPR019515">
    <property type="entry name" value="VPS54_N"/>
</dbReference>
<feature type="region of interest" description="Disordered" evidence="8">
    <location>
        <begin position="1126"/>
        <end position="1196"/>
    </location>
</feature>
<feature type="compositionally biased region" description="Polar residues" evidence="8">
    <location>
        <begin position="804"/>
        <end position="830"/>
    </location>
</feature>
<dbReference type="GO" id="GO:0015031">
    <property type="term" value="P:protein transport"/>
    <property type="evidence" value="ECO:0007669"/>
    <property type="project" value="UniProtKB-KW"/>
</dbReference>
<evidence type="ECO:0000256" key="4">
    <source>
        <dbReference type="ARBA" id="ARBA00022448"/>
    </source>
</evidence>
<feature type="compositionally biased region" description="Low complexity" evidence="8">
    <location>
        <begin position="1181"/>
        <end position="1196"/>
    </location>
</feature>
<feature type="region of interest" description="Disordered" evidence="8">
    <location>
        <begin position="1"/>
        <end position="28"/>
    </location>
</feature>
<gene>
    <name evidence="11" type="ORF">SeLEV6574_g00015</name>
</gene>
<evidence type="ECO:0000259" key="10">
    <source>
        <dbReference type="Pfam" id="PF10475"/>
    </source>
</evidence>
<comment type="caution">
    <text evidence="11">The sequence shown here is derived from an EMBL/GenBank/DDBJ whole genome shotgun (WGS) entry which is preliminary data.</text>
</comment>
<dbReference type="GO" id="GO:0019905">
    <property type="term" value="F:syntaxin binding"/>
    <property type="evidence" value="ECO:0007669"/>
    <property type="project" value="TreeGrafter"/>
</dbReference>
<evidence type="ECO:0000313" key="12">
    <source>
        <dbReference type="Proteomes" id="UP000320475"/>
    </source>
</evidence>
<feature type="region of interest" description="Disordered" evidence="8">
    <location>
        <begin position="797"/>
        <end position="853"/>
    </location>
</feature>
<dbReference type="Pfam" id="PF10475">
    <property type="entry name" value="Vps54_N"/>
    <property type="match status" value="1"/>
</dbReference>
<dbReference type="Proteomes" id="UP000320475">
    <property type="component" value="Unassembled WGS sequence"/>
</dbReference>
<organism evidence="11 12">
    <name type="scientific">Synchytrium endobioticum</name>
    <dbReference type="NCBI Taxonomy" id="286115"/>
    <lineage>
        <taxon>Eukaryota</taxon>
        <taxon>Fungi</taxon>
        <taxon>Fungi incertae sedis</taxon>
        <taxon>Chytridiomycota</taxon>
        <taxon>Chytridiomycota incertae sedis</taxon>
        <taxon>Chytridiomycetes</taxon>
        <taxon>Synchytriales</taxon>
        <taxon>Synchytriaceae</taxon>
        <taxon>Synchytrium</taxon>
    </lineage>
</organism>
<reference evidence="11 12" key="1">
    <citation type="journal article" date="2019" name="Sci. Rep.">
        <title>Comparative genomics of chytrid fungi reveal insights into the obligate biotrophic and pathogenic lifestyle of Synchytrium endobioticum.</title>
        <authorList>
            <person name="van de Vossenberg B.T.L.H."/>
            <person name="Warris S."/>
            <person name="Nguyen H.D.T."/>
            <person name="van Gent-Pelzer M.P.E."/>
            <person name="Joly D.L."/>
            <person name="van de Geest H.C."/>
            <person name="Bonants P.J.M."/>
            <person name="Smith D.S."/>
            <person name="Levesque C.A."/>
            <person name="van der Lee T.A.J."/>
        </authorList>
    </citation>
    <scope>NUCLEOTIDE SEQUENCE [LARGE SCALE GENOMIC DNA]</scope>
    <source>
        <strain evidence="11 12">LEV6574</strain>
    </source>
</reference>
<evidence type="ECO:0000259" key="9">
    <source>
        <dbReference type="Pfam" id="PF07928"/>
    </source>
</evidence>
<feature type="region of interest" description="Disordered" evidence="8">
    <location>
        <begin position="1237"/>
        <end position="1309"/>
    </location>
</feature>
<dbReference type="Pfam" id="PF07928">
    <property type="entry name" value="Vps54"/>
    <property type="match status" value="1"/>
</dbReference>
<keyword evidence="7" id="KW-0175">Coiled coil</keyword>
<feature type="domain" description="Vacuolar protein sorting-associated protein 54 C-terminal" evidence="9">
    <location>
        <begin position="865"/>
        <end position="996"/>
    </location>
</feature>
<dbReference type="Gene3D" id="6.10.250.860">
    <property type="match status" value="1"/>
</dbReference>
<feature type="compositionally biased region" description="Low complexity" evidence="8">
    <location>
        <begin position="1161"/>
        <end position="1173"/>
    </location>
</feature>
<dbReference type="PANTHER" id="PTHR12965:SF0">
    <property type="entry name" value="VACUOLAR PROTEIN SORTING-ASSOCIATED PROTEIN 54"/>
    <property type="match status" value="1"/>
</dbReference>
<evidence type="ECO:0000256" key="2">
    <source>
        <dbReference type="ARBA" id="ARBA00009150"/>
    </source>
</evidence>
<proteinExistence type="inferred from homology"/>
<comment type="subcellular location">
    <subcellularLocation>
        <location evidence="1">Golgi apparatus</location>
        <location evidence="1">trans-Golgi network</location>
    </subcellularLocation>
</comment>
<evidence type="ECO:0000256" key="6">
    <source>
        <dbReference type="ARBA" id="ARBA00023034"/>
    </source>
</evidence>
<feature type="compositionally biased region" description="Low complexity" evidence="8">
    <location>
        <begin position="1136"/>
        <end position="1150"/>
    </location>
</feature>
<evidence type="ECO:0000256" key="7">
    <source>
        <dbReference type="ARBA" id="ARBA00023054"/>
    </source>
</evidence>
<evidence type="ECO:0000313" key="11">
    <source>
        <dbReference type="EMBL" id="TPX51800.1"/>
    </source>
</evidence>
<dbReference type="GO" id="GO:0042147">
    <property type="term" value="P:retrograde transport, endosome to Golgi"/>
    <property type="evidence" value="ECO:0007669"/>
    <property type="project" value="InterPro"/>
</dbReference>
<keyword evidence="6" id="KW-0333">Golgi apparatus</keyword>
<evidence type="ECO:0000256" key="3">
    <source>
        <dbReference type="ARBA" id="ARBA00017665"/>
    </source>
</evidence>
<dbReference type="EMBL" id="QEAM01000001">
    <property type="protein sequence ID" value="TPX51800.1"/>
    <property type="molecule type" value="Genomic_DNA"/>
</dbReference>
<sequence length="1347" mass="145965">MSSSPRPLGSPHRAPSPYAARSPSTSFPPSTEFLRKALLTPFDDVVSAELPWTPRDIGRNAISAVMNDKLPPKPLDNFAPVPPTIIRKVRTPEFDPYLKYLAQVFDKYQYHRAIGLESAVEGIPTLGSSALDDPTYTDLIHTATHLDLLPSDTESQQTGQVFIKKGRNVLTASQRTRMLSANAPSLDIVPKIFFEEDFNLQSPHVFETLTNGQPDVVCENPNETNSASTALQEHFSYLLDTVKVHLLKEIARKSSSFFTALSNLQNLHSETLSCVEQIHQLRSKLRLMRQTGARRGLEVLRSKRRRANLAVLYATVRIVRDVTTMQSTIQALLAQSDYMTALNLVESTSLALRGSSDSGLHVNQNTNSPILSILPTTTPETIAPGITMIRSSAIPCTVDLRGVKGLAKLAHQLSEISRNIGGMMESGFVKNLLDKINEPFTMSASSSVDAPAMQYIQNIINQRYAPSTINPPAPIDLTDAMLEKEGKLRDRLERLVLGLLRMDRLGSALSVYRDSLLLEIKALAKKHYPPIVPLHSGTCETAAKRDHQLALAKQLRGMTFDAFLDIMLRVYVMLLGSLDRVATSNAVICHIIKRAQDTGVQIGADSPQTLQLPPQSGSEEALNINSGSTQPANPSQAALLRKRLEEEDDDFGASAGVLSPAALEAATKVSDNTKVITAPVTTMSDSKPPDQKGNTTYTQMLAESAEILYSASDLAQVRCAKLLSVRAEQNAQLNPKDFYRLFGATWEFITGSEALCGRMCLGLKGNMLSQAKAYLNHFHEERTKQIALLIETARSFGSPPSVRASPSNKPSSLQRTSSSQVPASSSNTSLLKVDDDDDDDDKGSRASTSSLSGKGSKKFVIVNGQKYYMVGCILMFLKQLTEYMQCMENVPVLTAEVLNRIMEILKLVNNRLCQVILGAGAMKSAGLKNITARHIALAAQSLGVVVVLIPYLKVGIQLHLPPKQAVLLNDMDRLIKDYRDHQAELYAKLVGIMMERVTVHSKNLLAVNWDSPSPKDFAEEDGDVSTHMVTLVKETMTLHKVLAKYLDPETLKTVMGDVFKSYVKRLEDDLKKLDLFTSAGKNRLLIDVQYFIFKLSSLHGCDGPGTHLEVAVNNTKIKDRLRQVVHPRASSEANHGALGASSAALAASPTSPLPRSPPTSSPSAPGVPATAVHIPPPVPTIAPSSPAGANASNHPSSWTTKSAYYRNALGGMFARAAAPAAPPSGLLALPPPMVKCASDTTNSASNADLFGTTARPDPSDGGMLRSKSTDMSGGARSTERVDGQPRRGLASSGACADEMEPDEQPLVPTVTVSEPSLPLAADGVANVVCTRMQQHPTDTDADAEPPF</sequence>
<feature type="compositionally biased region" description="Pro residues" evidence="8">
    <location>
        <begin position="1151"/>
        <end position="1160"/>
    </location>
</feature>
<accession>A0A507DLN4</accession>
<feature type="compositionally biased region" description="Polar residues" evidence="8">
    <location>
        <begin position="606"/>
        <end position="636"/>
    </location>
</feature>
<dbReference type="InterPro" id="IPR039745">
    <property type="entry name" value="Vps54"/>
</dbReference>
<dbReference type="Gene3D" id="1.20.1280.130">
    <property type="match status" value="1"/>
</dbReference>
<dbReference type="InterPro" id="IPR012501">
    <property type="entry name" value="Vps54_C"/>
</dbReference>